<dbReference type="VEuPathDB" id="FungiDB:SAPIO_CDS2498"/>
<gene>
    <name evidence="2" type="ORF">SAPIO_CDS2498</name>
</gene>
<dbReference type="OrthoDB" id="3251507at2759"/>
<proteinExistence type="predicted"/>
<dbReference type="OMA" id="FAHERVK"/>
<feature type="region of interest" description="Disordered" evidence="1">
    <location>
        <begin position="340"/>
        <end position="377"/>
    </location>
</feature>
<sequence>MCAKFAHERVKKEARMVSNAAKMCIQFLSQNHTREDDGLIDWLDRFNRASTKPSPQLCRMAYELRNEDCMIAITRLGRDPNGNPEITSAFRRVRHCLGRLASRVRAVHELIQDGGTGSTYERLTAYRVETVPVPECVAPPKPDALTNLEGIVKRMLKPDDPRTESIKQNLQRMEDQIQLEVKIQTSFADKNFVPRVHAEIQMLEHFHQGKRRFAFKDRFIACSKAACLCCKLYIRYHPIKVQEPPSHESIYPNWGPVLLLNGARDRDWPTQHKTMQRVIEDMREIALDYLEREIAPGYFHTNSLTNITALEDPAFWPSSSVDGEDISDDSDDEREVFKAAGHGGFQLEEVGTGTSGWLEAENDGMDSSEDSDGGVPI</sequence>
<dbReference type="Proteomes" id="UP000028545">
    <property type="component" value="Unassembled WGS sequence"/>
</dbReference>
<dbReference type="PANTHER" id="PTHR42037:SF1">
    <property type="match status" value="1"/>
</dbReference>
<dbReference type="AlphaFoldDB" id="A0A084GCK9"/>
<dbReference type="InterPro" id="IPR027796">
    <property type="entry name" value="OTT_1508_deam-like"/>
</dbReference>
<dbReference type="PANTHER" id="PTHR42037">
    <property type="match status" value="1"/>
</dbReference>
<evidence type="ECO:0000256" key="1">
    <source>
        <dbReference type="SAM" id="MobiDB-lite"/>
    </source>
</evidence>
<accession>A0A084GCK9</accession>
<dbReference type="GeneID" id="27721570"/>
<feature type="compositionally biased region" description="Acidic residues" evidence="1">
    <location>
        <begin position="360"/>
        <end position="377"/>
    </location>
</feature>
<reference evidence="2 3" key="1">
    <citation type="journal article" date="2014" name="Genome Announc.">
        <title>Draft genome sequence of the pathogenic fungus Scedosporium apiospermum.</title>
        <authorList>
            <person name="Vandeputte P."/>
            <person name="Ghamrawi S."/>
            <person name="Rechenmann M."/>
            <person name="Iltis A."/>
            <person name="Giraud S."/>
            <person name="Fleury M."/>
            <person name="Thornton C."/>
            <person name="Delhaes L."/>
            <person name="Meyer W."/>
            <person name="Papon N."/>
            <person name="Bouchara J.P."/>
        </authorList>
    </citation>
    <scope>NUCLEOTIDE SEQUENCE [LARGE SCALE GENOMIC DNA]</scope>
    <source>
        <strain evidence="2 3">IHEM 14462</strain>
    </source>
</reference>
<protein>
    <submittedName>
        <fullName evidence="2">Uncharacterized protein</fullName>
    </submittedName>
</protein>
<dbReference type="KEGG" id="sapo:SAPIO_CDS2498"/>
<evidence type="ECO:0000313" key="3">
    <source>
        <dbReference type="Proteomes" id="UP000028545"/>
    </source>
</evidence>
<dbReference type="HOGENOM" id="CLU_027514_1_1_1"/>
<name>A0A084GCK9_PSEDA</name>
<dbReference type="Pfam" id="PF14441">
    <property type="entry name" value="OTT_1508_deam"/>
    <property type="match status" value="1"/>
</dbReference>
<organism evidence="2 3">
    <name type="scientific">Pseudallescheria apiosperma</name>
    <name type="common">Scedosporium apiospermum</name>
    <dbReference type="NCBI Taxonomy" id="563466"/>
    <lineage>
        <taxon>Eukaryota</taxon>
        <taxon>Fungi</taxon>
        <taxon>Dikarya</taxon>
        <taxon>Ascomycota</taxon>
        <taxon>Pezizomycotina</taxon>
        <taxon>Sordariomycetes</taxon>
        <taxon>Hypocreomycetidae</taxon>
        <taxon>Microascales</taxon>
        <taxon>Microascaceae</taxon>
        <taxon>Scedosporium</taxon>
    </lineage>
</organism>
<dbReference type="EMBL" id="JOWA01000086">
    <property type="protein sequence ID" value="KEZ45071.1"/>
    <property type="molecule type" value="Genomic_DNA"/>
</dbReference>
<comment type="caution">
    <text evidence="2">The sequence shown here is derived from an EMBL/GenBank/DDBJ whole genome shotgun (WGS) entry which is preliminary data.</text>
</comment>
<dbReference type="RefSeq" id="XP_016644870.1">
    <property type="nucleotide sequence ID" value="XM_016785494.1"/>
</dbReference>
<keyword evidence="3" id="KW-1185">Reference proteome</keyword>
<evidence type="ECO:0000313" key="2">
    <source>
        <dbReference type="EMBL" id="KEZ45071.1"/>
    </source>
</evidence>